<name>A0A8J5I4F8_ZINOF</name>
<gene>
    <name evidence="2" type="ORF">ZIOFF_000325</name>
</gene>
<reference evidence="2 3" key="1">
    <citation type="submission" date="2020-08" db="EMBL/GenBank/DDBJ databases">
        <title>Plant Genome Project.</title>
        <authorList>
            <person name="Zhang R.-G."/>
        </authorList>
    </citation>
    <scope>NUCLEOTIDE SEQUENCE [LARGE SCALE GENOMIC DNA]</scope>
    <source>
        <tissue evidence="2">Rhizome</tissue>
    </source>
</reference>
<dbReference type="EMBL" id="JACMSC010000001">
    <property type="protein sequence ID" value="KAG6535359.1"/>
    <property type="molecule type" value="Genomic_DNA"/>
</dbReference>
<evidence type="ECO:0000313" key="3">
    <source>
        <dbReference type="Proteomes" id="UP000734854"/>
    </source>
</evidence>
<keyword evidence="3" id="KW-1185">Reference proteome</keyword>
<feature type="region of interest" description="Disordered" evidence="1">
    <location>
        <begin position="83"/>
        <end position="112"/>
    </location>
</feature>
<evidence type="ECO:0000256" key="1">
    <source>
        <dbReference type="SAM" id="MobiDB-lite"/>
    </source>
</evidence>
<comment type="caution">
    <text evidence="2">The sequence shown here is derived from an EMBL/GenBank/DDBJ whole genome shotgun (WGS) entry which is preliminary data.</text>
</comment>
<evidence type="ECO:0000313" key="2">
    <source>
        <dbReference type="EMBL" id="KAG6535359.1"/>
    </source>
</evidence>
<proteinExistence type="predicted"/>
<sequence length="142" mass="15949">MHTSKESGIECIFLTHTVSECILFQALFRKIAASLPGMENLCSEKQNDMVDVNLRATNAHFLSRRKRKAPVGVPLLQLRRDEGGRGRNPSFGRPVGVPLLRSHRDEGGRRNEEGEICGVSSRLWVFLFCGRVAMKEEGGRRN</sequence>
<protein>
    <submittedName>
        <fullName evidence="2">Uncharacterized protein</fullName>
    </submittedName>
</protein>
<feature type="compositionally biased region" description="Basic and acidic residues" evidence="1">
    <location>
        <begin position="102"/>
        <end position="112"/>
    </location>
</feature>
<organism evidence="2 3">
    <name type="scientific">Zingiber officinale</name>
    <name type="common">Ginger</name>
    <name type="synonym">Amomum zingiber</name>
    <dbReference type="NCBI Taxonomy" id="94328"/>
    <lineage>
        <taxon>Eukaryota</taxon>
        <taxon>Viridiplantae</taxon>
        <taxon>Streptophyta</taxon>
        <taxon>Embryophyta</taxon>
        <taxon>Tracheophyta</taxon>
        <taxon>Spermatophyta</taxon>
        <taxon>Magnoliopsida</taxon>
        <taxon>Liliopsida</taxon>
        <taxon>Zingiberales</taxon>
        <taxon>Zingiberaceae</taxon>
        <taxon>Zingiber</taxon>
    </lineage>
</organism>
<dbReference type="Proteomes" id="UP000734854">
    <property type="component" value="Unassembled WGS sequence"/>
</dbReference>
<dbReference type="AlphaFoldDB" id="A0A8J5I4F8"/>
<accession>A0A8J5I4F8</accession>